<dbReference type="EMBL" id="AL606597">
    <property type="protein sequence ID" value="CAD39996.1"/>
    <property type="molecule type" value="Genomic_DNA"/>
</dbReference>
<name>Q7XWM9_ORYSJ</name>
<evidence type="ECO:0000256" key="1">
    <source>
        <dbReference type="SAM" id="MobiDB-lite"/>
    </source>
</evidence>
<evidence type="ECO:0000313" key="3">
    <source>
        <dbReference type="Proteomes" id="UP000000763"/>
    </source>
</evidence>
<accession>Q7XWM9</accession>
<evidence type="ECO:0000313" key="2">
    <source>
        <dbReference type="EMBL" id="CAD39996.1"/>
    </source>
</evidence>
<gene>
    <name evidence="2" type="primary">OSJNBb0045P24.16</name>
</gene>
<sequence length="198" mass="22119">MAKTMEQERRGARDRASTLSSQRPLGRRVQGEEYIPEEDDFATASSPPRVPKKPFRPIKPRDHTMEFALGAPTLTQAPNFKSSHCKLLKFTSEEGSSAFFLWRSDCSFLSSSQLGIIVAQDSSRRGKANRSWLKSKGDRIRNTDVAFSITHWPSSSPSLPCQPWRRIRGGRRDADGGDDQWPHGDAIVSMEEAGDGAR</sequence>
<reference evidence="3" key="1">
    <citation type="journal article" date="2005" name="Nature">
        <title>The map-based sequence of the rice genome.</title>
        <authorList>
            <consortium name="International rice genome sequencing project (IRGSP)"/>
            <person name="Matsumoto T."/>
            <person name="Wu J."/>
            <person name="Kanamori H."/>
            <person name="Katayose Y."/>
            <person name="Fujisawa M."/>
            <person name="Namiki N."/>
            <person name="Mizuno H."/>
            <person name="Yamamoto K."/>
            <person name="Antonio B.A."/>
            <person name="Baba T."/>
            <person name="Sakata K."/>
            <person name="Nagamura Y."/>
            <person name="Aoki H."/>
            <person name="Arikawa K."/>
            <person name="Arita K."/>
            <person name="Bito T."/>
            <person name="Chiden Y."/>
            <person name="Fujitsuka N."/>
            <person name="Fukunaka R."/>
            <person name="Hamada M."/>
            <person name="Harada C."/>
            <person name="Hayashi A."/>
            <person name="Hijishita S."/>
            <person name="Honda M."/>
            <person name="Hosokawa S."/>
            <person name="Ichikawa Y."/>
            <person name="Idonuma A."/>
            <person name="Iijima M."/>
            <person name="Ikeda M."/>
            <person name="Ikeno M."/>
            <person name="Ito K."/>
            <person name="Ito S."/>
            <person name="Ito T."/>
            <person name="Ito Y."/>
            <person name="Ito Y."/>
            <person name="Iwabuchi A."/>
            <person name="Kamiya K."/>
            <person name="Karasawa W."/>
            <person name="Kurita K."/>
            <person name="Katagiri S."/>
            <person name="Kikuta A."/>
            <person name="Kobayashi H."/>
            <person name="Kobayashi N."/>
            <person name="Machita K."/>
            <person name="Maehara T."/>
            <person name="Masukawa M."/>
            <person name="Mizubayashi T."/>
            <person name="Mukai Y."/>
            <person name="Nagasaki H."/>
            <person name="Nagata Y."/>
            <person name="Naito S."/>
            <person name="Nakashima M."/>
            <person name="Nakama Y."/>
            <person name="Nakamichi Y."/>
            <person name="Nakamura M."/>
            <person name="Meguro A."/>
            <person name="Negishi M."/>
            <person name="Ohta I."/>
            <person name="Ohta T."/>
            <person name="Okamoto M."/>
            <person name="Ono N."/>
            <person name="Saji S."/>
            <person name="Sakaguchi M."/>
            <person name="Sakai K."/>
            <person name="Shibata M."/>
            <person name="Shimokawa T."/>
            <person name="Song J."/>
            <person name="Takazaki Y."/>
            <person name="Terasawa K."/>
            <person name="Tsugane M."/>
            <person name="Tsuji K."/>
            <person name="Ueda S."/>
            <person name="Waki K."/>
            <person name="Yamagata H."/>
            <person name="Yamamoto M."/>
            <person name="Yamamoto S."/>
            <person name="Yamane H."/>
            <person name="Yoshiki S."/>
            <person name="Yoshihara R."/>
            <person name="Yukawa K."/>
            <person name="Zhong H."/>
            <person name="Yano M."/>
            <person name="Yuan Q."/>
            <person name="Ouyang S."/>
            <person name="Liu J."/>
            <person name="Jones K.M."/>
            <person name="Gansberger K."/>
            <person name="Moffat K."/>
            <person name="Hill J."/>
            <person name="Bera J."/>
            <person name="Fadrosh D."/>
            <person name="Jin S."/>
            <person name="Johri S."/>
            <person name="Kim M."/>
            <person name="Overton L."/>
            <person name="Reardon M."/>
            <person name="Tsitrin T."/>
            <person name="Vuong H."/>
            <person name="Weaver B."/>
            <person name="Ciecko A."/>
            <person name="Tallon L."/>
            <person name="Jackson J."/>
            <person name="Pai G."/>
            <person name="Aken S.V."/>
            <person name="Utterback T."/>
            <person name="Reidmuller S."/>
            <person name="Feldblyum T."/>
            <person name="Hsiao J."/>
            <person name="Zismann V."/>
            <person name="Iobst S."/>
            <person name="de Vazeille A.R."/>
            <person name="Buell C.R."/>
            <person name="Ying K."/>
            <person name="Li Y."/>
            <person name="Lu T."/>
            <person name="Huang Y."/>
            <person name="Zhao Q."/>
            <person name="Feng Q."/>
            <person name="Zhang L."/>
            <person name="Zhu J."/>
            <person name="Weng Q."/>
            <person name="Mu J."/>
            <person name="Lu Y."/>
            <person name="Fan D."/>
            <person name="Liu Y."/>
            <person name="Guan J."/>
            <person name="Zhang Y."/>
            <person name="Yu S."/>
            <person name="Liu X."/>
            <person name="Zhang Y."/>
            <person name="Hong G."/>
            <person name="Han B."/>
            <person name="Choisne N."/>
            <person name="Demange N."/>
            <person name="Orjeda G."/>
            <person name="Samain S."/>
            <person name="Cattolico L."/>
            <person name="Pelletier E."/>
            <person name="Couloux A."/>
            <person name="Segurens B."/>
            <person name="Wincker P."/>
            <person name="D'Hont A."/>
            <person name="Scarpelli C."/>
            <person name="Weissenbach J."/>
            <person name="Salanoubat M."/>
            <person name="Quetier F."/>
            <person name="Yu Y."/>
            <person name="Kim H.R."/>
            <person name="Rambo T."/>
            <person name="Currie J."/>
            <person name="Collura K."/>
            <person name="Luo M."/>
            <person name="Yang T."/>
            <person name="Ammiraju J.S.S."/>
            <person name="Engler F."/>
            <person name="Soderlund C."/>
            <person name="Wing R.A."/>
            <person name="Palmer L.E."/>
            <person name="de la Bastide M."/>
            <person name="Spiegel L."/>
            <person name="Nascimento L."/>
            <person name="Zutavern T."/>
            <person name="O'Shaughnessy A."/>
            <person name="Dike S."/>
            <person name="Dedhia N."/>
            <person name="Preston R."/>
            <person name="Balija V."/>
            <person name="McCombie W.R."/>
            <person name="Chow T."/>
            <person name="Chen H."/>
            <person name="Chung M."/>
            <person name="Chen C."/>
            <person name="Shaw J."/>
            <person name="Wu H."/>
            <person name="Hsiao K."/>
            <person name="Chao Y."/>
            <person name="Chu M."/>
            <person name="Cheng C."/>
            <person name="Hour A."/>
            <person name="Lee P."/>
            <person name="Lin S."/>
            <person name="Lin Y."/>
            <person name="Liou J."/>
            <person name="Liu S."/>
            <person name="Hsing Y."/>
            <person name="Raghuvanshi S."/>
            <person name="Mohanty A."/>
            <person name="Bharti A.K."/>
            <person name="Gaur A."/>
            <person name="Gupta V."/>
            <person name="Kumar D."/>
            <person name="Ravi V."/>
            <person name="Vij S."/>
            <person name="Kapur A."/>
            <person name="Khurana P."/>
            <person name="Khurana P."/>
            <person name="Khurana J.P."/>
            <person name="Tyagi A.K."/>
            <person name="Gaikwad K."/>
            <person name="Singh A."/>
            <person name="Dalal V."/>
            <person name="Srivastava S."/>
            <person name="Dixit A."/>
            <person name="Pal A.K."/>
            <person name="Ghazi I.A."/>
            <person name="Yadav M."/>
            <person name="Pandit A."/>
            <person name="Bhargava A."/>
            <person name="Sureshbabu K."/>
            <person name="Batra K."/>
            <person name="Sharma T.R."/>
            <person name="Mohapatra T."/>
            <person name="Singh N.K."/>
            <person name="Messing J."/>
            <person name="Nelson A.B."/>
            <person name="Fuks G."/>
            <person name="Kavchok S."/>
            <person name="Keizer G."/>
            <person name="Linton E."/>
            <person name="Llaca V."/>
            <person name="Song R."/>
            <person name="Tanyolac B."/>
            <person name="Young S."/>
            <person name="Ho-Il K."/>
            <person name="Hahn J.H."/>
            <person name="Sangsakoo G."/>
            <person name="Vanavichit A."/>
            <person name="de Mattos Luiz.A.T."/>
            <person name="Zimmer P.D."/>
            <person name="Malone G."/>
            <person name="Dellagostin O."/>
            <person name="de Oliveira A.C."/>
            <person name="Bevan M."/>
            <person name="Bancroft I."/>
            <person name="Minx P."/>
            <person name="Cordum H."/>
            <person name="Wilson R."/>
            <person name="Cheng Z."/>
            <person name="Jin W."/>
            <person name="Jiang J."/>
            <person name="Leong S.A."/>
            <person name="Iwama H."/>
            <person name="Gojobori T."/>
            <person name="Itoh T."/>
            <person name="Niimura Y."/>
            <person name="Fujii Y."/>
            <person name="Habara T."/>
            <person name="Sakai H."/>
            <person name="Sato Y."/>
            <person name="Wilson G."/>
            <person name="Kumar K."/>
            <person name="McCouch S."/>
            <person name="Juretic N."/>
            <person name="Hoen D."/>
            <person name="Wright S."/>
            <person name="Bruskiewich R."/>
            <person name="Bureau T."/>
            <person name="Miyao A."/>
            <person name="Hirochika H."/>
            <person name="Nishikawa T."/>
            <person name="Kadowaki K."/>
            <person name="Sugiura M."/>
            <person name="Burr B."/>
            <person name="Sasaki T."/>
        </authorList>
    </citation>
    <scope>NUCLEOTIDE SEQUENCE [LARGE SCALE GENOMIC DNA]</scope>
    <source>
        <strain evidence="3">cv. Nipponbare</strain>
    </source>
</reference>
<dbReference type="AlphaFoldDB" id="Q7XWM9"/>
<dbReference type="iPTMnet" id="Q7XWM9"/>
<feature type="region of interest" description="Disordered" evidence="1">
    <location>
        <begin position="1"/>
        <end position="62"/>
    </location>
</feature>
<feature type="compositionally biased region" description="Basic and acidic residues" evidence="1">
    <location>
        <begin position="1"/>
        <end position="16"/>
    </location>
</feature>
<proteinExistence type="predicted"/>
<feature type="region of interest" description="Disordered" evidence="1">
    <location>
        <begin position="154"/>
        <end position="198"/>
    </location>
</feature>
<reference evidence="3" key="2">
    <citation type="journal article" date="2008" name="Nucleic Acids Res.">
        <title>The rice annotation project database (RAP-DB): 2008 update.</title>
        <authorList>
            <consortium name="The rice annotation project (RAP)"/>
        </authorList>
    </citation>
    <scope>GENOME REANNOTATION</scope>
    <source>
        <strain evidence="3">cv. Nipponbare</strain>
    </source>
</reference>
<dbReference type="Proteomes" id="UP000000763">
    <property type="component" value="Chromosome 4"/>
</dbReference>
<protein>
    <submittedName>
        <fullName evidence="2">OSJNBb0045P24.16 protein</fullName>
    </submittedName>
</protein>
<organism evidence="2 3">
    <name type="scientific">Oryza sativa subsp. japonica</name>
    <name type="common">Rice</name>
    <dbReference type="NCBI Taxonomy" id="39947"/>
    <lineage>
        <taxon>Eukaryota</taxon>
        <taxon>Viridiplantae</taxon>
        <taxon>Streptophyta</taxon>
        <taxon>Embryophyta</taxon>
        <taxon>Tracheophyta</taxon>
        <taxon>Spermatophyta</taxon>
        <taxon>Magnoliopsida</taxon>
        <taxon>Liliopsida</taxon>
        <taxon>Poales</taxon>
        <taxon>Poaceae</taxon>
        <taxon>BOP clade</taxon>
        <taxon>Oryzoideae</taxon>
        <taxon>Oryzeae</taxon>
        <taxon>Oryzinae</taxon>
        <taxon>Oryza</taxon>
        <taxon>Oryza sativa</taxon>
    </lineage>
</organism>